<dbReference type="AlphaFoldDB" id="A0A482W015"/>
<organism evidence="1 2">
    <name type="scientific">Asbolus verrucosus</name>
    <name type="common">Desert ironclad beetle</name>
    <dbReference type="NCBI Taxonomy" id="1661398"/>
    <lineage>
        <taxon>Eukaryota</taxon>
        <taxon>Metazoa</taxon>
        <taxon>Ecdysozoa</taxon>
        <taxon>Arthropoda</taxon>
        <taxon>Hexapoda</taxon>
        <taxon>Insecta</taxon>
        <taxon>Pterygota</taxon>
        <taxon>Neoptera</taxon>
        <taxon>Endopterygota</taxon>
        <taxon>Coleoptera</taxon>
        <taxon>Polyphaga</taxon>
        <taxon>Cucujiformia</taxon>
        <taxon>Tenebrionidae</taxon>
        <taxon>Pimeliinae</taxon>
        <taxon>Asbolus</taxon>
    </lineage>
</organism>
<dbReference type="PANTHER" id="PTHR15666:SF1">
    <property type="entry name" value="COMM DOMAIN-CONTAINING PROTEIN 5"/>
    <property type="match status" value="1"/>
</dbReference>
<dbReference type="GO" id="GO:0005634">
    <property type="term" value="C:nucleus"/>
    <property type="evidence" value="ECO:0007669"/>
    <property type="project" value="TreeGrafter"/>
</dbReference>
<proteinExistence type="predicted"/>
<dbReference type="STRING" id="1661398.A0A482W015"/>
<accession>A0A482W015</accession>
<keyword evidence="2" id="KW-1185">Reference proteome</keyword>
<sequence length="134" mass="15406">VLVALSLIQSSVQERLKVIEKISNDYNISKEKITQVLEIYLAIIRIFIESTDKEFNMKLIDLGFSSDFVEDLPLSSNRTKIVDTILNSRRGEFNKLVSLKWRIDISLSNSILLKKIPTGVILCLQFKDGRRYTV</sequence>
<reference evidence="1 2" key="1">
    <citation type="submission" date="2017-03" db="EMBL/GenBank/DDBJ databases">
        <title>Genome of the blue death feigning beetle - Asbolus verrucosus.</title>
        <authorList>
            <person name="Rider S.D."/>
        </authorList>
    </citation>
    <scope>NUCLEOTIDE SEQUENCE [LARGE SCALE GENOMIC DNA]</scope>
    <source>
        <strain evidence="1">Butters</strain>
        <tissue evidence="1">Head and leg muscle</tissue>
    </source>
</reference>
<protein>
    <submittedName>
        <fullName evidence="1">COMM domain-containing protein 5</fullName>
    </submittedName>
</protein>
<evidence type="ECO:0000313" key="1">
    <source>
        <dbReference type="EMBL" id="RZC38355.1"/>
    </source>
</evidence>
<dbReference type="InterPro" id="IPR037357">
    <property type="entry name" value="COMMD5"/>
</dbReference>
<dbReference type="EMBL" id="QDEB01044123">
    <property type="protein sequence ID" value="RZC38355.1"/>
    <property type="molecule type" value="Genomic_DNA"/>
</dbReference>
<feature type="non-terminal residue" evidence="1">
    <location>
        <position position="1"/>
    </location>
</feature>
<gene>
    <name evidence="1" type="ORF">BDFB_005090</name>
</gene>
<comment type="caution">
    <text evidence="1">The sequence shown here is derived from an EMBL/GenBank/DDBJ whole genome shotgun (WGS) entry which is preliminary data.</text>
</comment>
<dbReference type="OrthoDB" id="203754at2759"/>
<name>A0A482W015_ASBVE</name>
<feature type="non-terminal residue" evidence="1">
    <location>
        <position position="134"/>
    </location>
</feature>
<evidence type="ECO:0000313" key="2">
    <source>
        <dbReference type="Proteomes" id="UP000292052"/>
    </source>
</evidence>
<dbReference type="PANTHER" id="PTHR15666">
    <property type="entry name" value="COMM DOMAIN CONTAINING PROTEIN 5"/>
    <property type="match status" value="1"/>
</dbReference>
<dbReference type="Proteomes" id="UP000292052">
    <property type="component" value="Unassembled WGS sequence"/>
</dbReference>